<dbReference type="InterPro" id="IPR038720">
    <property type="entry name" value="YprB_RNase_H-like_dom"/>
</dbReference>
<feature type="domain" description="YprB ribonuclease H-like" evidence="1">
    <location>
        <begin position="46"/>
        <end position="152"/>
    </location>
</feature>
<sequence>MRNEIVLDLETKKAPSNWGERDLASVGISVVGTWNSAGDRFRVFRESHFAELGALLKNADRVIGFFITKFDLPVLQPYMDFDLRNLPVLDIFDDVTAKLGHRVSLASLAKATLNAEKGGHGLDAVRWYQEGNWEKLEAYCTQDVRLTRDLYHYGRDRGHLLFESFVDGKTVSVPVSWGMADEADVVKLIEQARAEQRVLEIDYVSRENAGEGFLKKRKIEIRGIRGDDIEAFDHLRQDVRNFRIGRIVAARLLDEAVQPRPVAQSLFRT</sequence>
<dbReference type="Gene3D" id="3.30.420.10">
    <property type="entry name" value="Ribonuclease H-like superfamily/Ribonuclease H"/>
    <property type="match status" value="1"/>
</dbReference>
<gene>
    <name evidence="2" type="ORF">HY474_00630</name>
</gene>
<dbReference type="EMBL" id="JACQMJ010000004">
    <property type="protein sequence ID" value="MBI4132118.1"/>
    <property type="molecule type" value="Genomic_DNA"/>
</dbReference>
<dbReference type="AlphaFoldDB" id="A0A933DTN1"/>
<proteinExistence type="predicted"/>
<accession>A0A933DTN1</accession>
<name>A0A933DTN1_9BACT</name>
<evidence type="ECO:0000313" key="2">
    <source>
        <dbReference type="EMBL" id="MBI4132118.1"/>
    </source>
</evidence>
<dbReference type="GO" id="GO:0003676">
    <property type="term" value="F:nucleic acid binding"/>
    <property type="evidence" value="ECO:0007669"/>
    <property type="project" value="InterPro"/>
</dbReference>
<reference evidence="2" key="1">
    <citation type="submission" date="2020-07" db="EMBL/GenBank/DDBJ databases">
        <title>Huge and variable diversity of episymbiotic CPR bacteria and DPANN archaea in groundwater ecosystems.</title>
        <authorList>
            <person name="He C.Y."/>
            <person name="Keren R."/>
            <person name="Whittaker M."/>
            <person name="Farag I.F."/>
            <person name="Doudna J."/>
            <person name="Cate J.H.D."/>
            <person name="Banfield J.F."/>
        </authorList>
    </citation>
    <scope>NUCLEOTIDE SEQUENCE</scope>
    <source>
        <strain evidence="2">NC_groundwater_1226_Ag_S-0.1um_59_124</strain>
    </source>
</reference>
<protein>
    <submittedName>
        <fullName evidence="2">WYL domain-containing protein</fullName>
    </submittedName>
</protein>
<organism evidence="2 3">
    <name type="scientific">Candidatus Sungiibacteriota bacterium</name>
    <dbReference type="NCBI Taxonomy" id="2750080"/>
    <lineage>
        <taxon>Bacteria</taxon>
        <taxon>Candidatus Sungiibacteriota</taxon>
    </lineage>
</organism>
<dbReference type="Proteomes" id="UP000704960">
    <property type="component" value="Unassembled WGS sequence"/>
</dbReference>
<evidence type="ECO:0000313" key="3">
    <source>
        <dbReference type="Proteomes" id="UP000704960"/>
    </source>
</evidence>
<dbReference type="InterPro" id="IPR012337">
    <property type="entry name" value="RNaseH-like_sf"/>
</dbReference>
<dbReference type="SUPFAM" id="SSF53098">
    <property type="entry name" value="Ribonuclease H-like"/>
    <property type="match status" value="1"/>
</dbReference>
<dbReference type="PROSITE" id="PS52050">
    <property type="entry name" value="WYL"/>
    <property type="match status" value="1"/>
</dbReference>
<dbReference type="InterPro" id="IPR036397">
    <property type="entry name" value="RNaseH_sf"/>
</dbReference>
<evidence type="ECO:0000259" key="1">
    <source>
        <dbReference type="Pfam" id="PF13482"/>
    </source>
</evidence>
<comment type="caution">
    <text evidence="2">The sequence shown here is derived from an EMBL/GenBank/DDBJ whole genome shotgun (WGS) entry which is preliminary data.</text>
</comment>
<dbReference type="Pfam" id="PF13482">
    <property type="entry name" value="RNase_H_2"/>
    <property type="match status" value="1"/>
</dbReference>